<feature type="non-terminal residue" evidence="1">
    <location>
        <position position="71"/>
    </location>
</feature>
<protein>
    <submittedName>
        <fullName evidence="1">Uncharacterized protein</fullName>
    </submittedName>
</protein>
<evidence type="ECO:0000313" key="1">
    <source>
        <dbReference type="EMBL" id="OTF75586.1"/>
    </source>
</evidence>
<dbReference type="AlphaFoldDB" id="A0A1Y3B7K2"/>
<evidence type="ECO:0000313" key="2">
    <source>
        <dbReference type="Proteomes" id="UP000194236"/>
    </source>
</evidence>
<comment type="caution">
    <text evidence="1">The sequence shown here is derived from an EMBL/GenBank/DDBJ whole genome shotgun (WGS) entry which is preliminary data.</text>
</comment>
<dbReference type="EMBL" id="MUJZ01041227">
    <property type="protein sequence ID" value="OTF75586.1"/>
    <property type="molecule type" value="Genomic_DNA"/>
</dbReference>
<gene>
    <name evidence="1" type="ORF">BLA29_012350</name>
</gene>
<accession>A0A1Y3B7K2</accession>
<organism evidence="1 2">
    <name type="scientific">Euroglyphus maynei</name>
    <name type="common">Mayne's house dust mite</name>
    <dbReference type="NCBI Taxonomy" id="6958"/>
    <lineage>
        <taxon>Eukaryota</taxon>
        <taxon>Metazoa</taxon>
        <taxon>Ecdysozoa</taxon>
        <taxon>Arthropoda</taxon>
        <taxon>Chelicerata</taxon>
        <taxon>Arachnida</taxon>
        <taxon>Acari</taxon>
        <taxon>Acariformes</taxon>
        <taxon>Sarcoptiformes</taxon>
        <taxon>Astigmata</taxon>
        <taxon>Psoroptidia</taxon>
        <taxon>Analgoidea</taxon>
        <taxon>Pyroglyphidae</taxon>
        <taxon>Pyroglyphinae</taxon>
        <taxon>Euroglyphus</taxon>
    </lineage>
</organism>
<reference evidence="1 2" key="1">
    <citation type="submission" date="2017-03" db="EMBL/GenBank/DDBJ databases">
        <title>Genome Survey of Euroglyphus maynei.</title>
        <authorList>
            <person name="Arlian L.G."/>
            <person name="Morgan M.S."/>
            <person name="Rider S.D."/>
        </authorList>
    </citation>
    <scope>NUCLEOTIDE SEQUENCE [LARGE SCALE GENOMIC DNA]</scope>
    <source>
        <strain evidence="1">Arlian Lab</strain>
        <tissue evidence="1">Whole body</tissue>
    </source>
</reference>
<proteinExistence type="predicted"/>
<dbReference type="Proteomes" id="UP000194236">
    <property type="component" value="Unassembled WGS sequence"/>
</dbReference>
<sequence>MESQVQQSIMASNINVISDVGGSDDINATETCHPYQNNNNHHHHHYHQCMATPRMTAGLVTATGRISCVGV</sequence>
<name>A0A1Y3B7K2_EURMA</name>
<keyword evidence="2" id="KW-1185">Reference proteome</keyword>